<dbReference type="Pfam" id="PF13535">
    <property type="entry name" value="ATP-grasp_4"/>
    <property type="match status" value="1"/>
</dbReference>
<dbReference type="SUPFAM" id="SSF56059">
    <property type="entry name" value="Glutathione synthetase ATP-binding domain-like"/>
    <property type="match status" value="1"/>
</dbReference>
<name>A0ABS8C5Z8_9ALTE</name>
<dbReference type="InterPro" id="IPR011761">
    <property type="entry name" value="ATP-grasp"/>
</dbReference>
<evidence type="ECO:0000256" key="4">
    <source>
        <dbReference type="PROSITE-ProRule" id="PRU00409"/>
    </source>
</evidence>
<evidence type="ECO:0000256" key="3">
    <source>
        <dbReference type="ARBA" id="ARBA00022840"/>
    </source>
</evidence>
<protein>
    <submittedName>
        <fullName evidence="6">ATP-grasp domain-containing protein</fullName>
    </submittedName>
</protein>
<dbReference type="PROSITE" id="PS50975">
    <property type="entry name" value="ATP_GRASP"/>
    <property type="match status" value="1"/>
</dbReference>
<dbReference type="Proteomes" id="UP000633814">
    <property type="component" value="Unassembled WGS sequence"/>
</dbReference>
<dbReference type="Gene3D" id="3.30.470.20">
    <property type="entry name" value="ATP-grasp fold, B domain"/>
    <property type="match status" value="1"/>
</dbReference>
<dbReference type="SMART" id="SM01209">
    <property type="entry name" value="GARS_A"/>
    <property type="match status" value="1"/>
</dbReference>
<reference evidence="6 7" key="1">
    <citation type="submission" date="2021-10" db="EMBL/GenBank/DDBJ databases">
        <title>Alishewanella koreense sp. nov. isolated from seawater of southwestern coast in South Korea and the proposal for the reclassification of Rheinheimera perlucida and Rheinheimera tuosuensis as Arsukibacterium perlucida and Arsukibacterium tuosuensis.</title>
        <authorList>
            <person name="Kim K.H."/>
            <person name="Ruan W."/>
            <person name="Kim K.R."/>
            <person name="Baek J.H."/>
            <person name="Jeon C.O."/>
        </authorList>
    </citation>
    <scope>NUCLEOTIDE SEQUENCE [LARGE SCALE GENOMIC DNA]</scope>
    <source>
        <strain evidence="6 7">16-MA</strain>
    </source>
</reference>
<evidence type="ECO:0000259" key="5">
    <source>
        <dbReference type="PROSITE" id="PS50975"/>
    </source>
</evidence>
<dbReference type="InterPro" id="IPR052032">
    <property type="entry name" value="ATP-dep_AA_Ligase"/>
</dbReference>
<accession>A0ABS8C5Z8</accession>
<dbReference type="InterPro" id="IPR040570">
    <property type="entry name" value="LAL_C2"/>
</dbReference>
<keyword evidence="3 4" id="KW-0067">ATP-binding</keyword>
<keyword evidence="1" id="KW-0436">Ligase</keyword>
<organism evidence="6 7">
    <name type="scientific">Alishewanella maricola</name>
    <dbReference type="NCBI Taxonomy" id="2795740"/>
    <lineage>
        <taxon>Bacteria</taxon>
        <taxon>Pseudomonadati</taxon>
        <taxon>Pseudomonadota</taxon>
        <taxon>Gammaproteobacteria</taxon>
        <taxon>Alteromonadales</taxon>
        <taxon>Alteromonadaceae</taxon>
        <taxon>Alishewanella</taxon>
    </lineage>
</organism>
<evidence type="ECO:0000313" key="6">
    <source>
        <dbReference type="EMBL" id="MCB5227753.1"/>
    </source>
</evidence>
<dbReference type="EMBL" id="JAEINI020000010">
    <property type="protein sequence ID" value="MCB5227753.1"/>
    <property type="molecule type" value="Genomic_DNA"/>
</dbReference>
<evidence type="ECO:0000256" key="2">
    <source>
        <dbReference type="ARBA" id="ARBA00022741"/>
    </source>
</evidence>
<dbReference type="Pfam" id="PF18603">
    <property type="entry name" value="LAL_C2"/>
    <property type="match status" value="1"/>
</dbReference>
<dbReference type="PANTHER" id="PTHR43585:SF2">
    <property type="entry name" value="ATP-GRASP ENZYME FSQD"/>
    <property type="match status" value="1"/>
</dbReference>
<comment type="caution">
    <text evidence="6">The sequence shown here is derived from an EMBL/GenBank/DDBJ whole genome shotgun (WGS) entry which is preliminary data.</text>
</comment>
<evidence type="ECO:0000256" key="1">
    <source>
        <dbReference type="ARBA" id="ARBA00022598"/>
    </source>
</evidence>
<gene>
    <name evidence="6" type="ORF">JAO78_013120</name>
</gene>
<keyword evidence="7" id="KW-1185">Reference proteome</keyword>
<keyword evidence="2 4" id="KW-0547">Nucleotide-binding</keyword>
<feature type="domain" description="ATP-grasp" evidence="5">
    <location>
        <begin position="114"/>
        <end position="307"/>
    </location>
</feature>
<evidence type="ECO:0000313" key="7">
    <source>
        <dbReference type="Proteomes" id="UP000633814"/>
    </source>
</evidence>
<dbReference type="InterPro" id="IPR013815">
    <property type="entry name" value="ATP_grasp_subdomain_1"/>
</dbReference>
<proteinExistence type="predicted"/>
<dbReference type="RefSeq" id="WP_226751815.1">
    <property type="nucleotide sequence ID" value="NZ_JAEINI020000010.1"/>
</dbReference>
<dbReference type="PANTHER" id="PTHR43585">
    <property type="entry name" value="FUMIPYRROLE BIOSYNTHESIS PROTEIN C"/>
    <property type="match status" value="1"/>
</dbReference>
<dbReference type="Gene3D" id="3.40.50.20">
    <property type="match status" value="1"/>
</dbReference>
<dbReference type="Gene3D" id="3.30.1490.20">
    <property type="entry name" value="ATP-grasp fold, A domain"/>
    <property type="match status" value="1"/>
</dbReference>
<sequence>MTMQKKEAILIISAGIMQIPAIKTAKSLGLYVVATDRNPQAEGFAFCDEAVVIDSKDIAGHVKFAQDNQQRLNLKAVFAGSDIAVTVAAVTNALGLPGIPMDVAQRSNNKVLMKQRWIEDGIPTPYGAEVSSEEEALKILEKIGFPAIVKAVDNAASRGSMKIDSVSQLAMALHNAKQASKTGTAIIEQYVIGTEQSVETIIWNNKHYHVGMADREFGFHPYHIETAHVDPSVLDETRQQQIYDVVDAAARSLGITFGPAKADMILTAQGPMILEMTARLSGGFHSQYTTPLSSGKNPIKAVMELALNRPLDEKLLQDSVHKTAVCSGLFPPKGKIKAIHGLEKARSIPGVAEIILTRKAGDYITDFIDNGCRFCWVITVAANVEEAKAIVAEVANTIHFDIAQDT</sequence>